<gene>
    <name evidence="1" type="ORF">H4S07_006538</name>
</gene>
<dbReference type="EMBL" id="JANBUP010003955">
    <property type="protein sequence ID" value="KAJ2795239.1"/>
    <property type="molecule type" value="Genomic_DNA"/>
</dbReference>
<name>A0ACC1KV88_9FUNG</name>
<feature type="non-terminal residue" evidence="1">
    <location>
        <position position="1"/>
    </location>
</feature>
<keyword evidence="2" id="KW-1185">Reference proteome</keyword>
<comment type="caution">
    <text evidence="1">The sequence shown here is derived from an EMBL/GenBank/DDBJ whole genome shotgun (WGS) entry which is preliminary data.</text>
</comment>
<proteinExistence type="predicted"/>
<protein>
    <submittedName>
        <fullName evidence="1">Uncharacterized protein</fullName>
    </submittedName>
</protein>
<organism evidence="1 2">
    <name type="scientific">Coemansia furcata</name>
    <dbReference type="NCBI Taxonomy" id="417177"/>
    <lineage>
        <taxon>Eukaryota</taxon>
        <taxon>Fungi</taxon>
        <taxon>Fungi incertae sedis</taxon>
        <taxon>Zoopagomycota</taxon>
        <taxon>Kickxellomycotina</taxon>
        <taxon>Kickxellomycetes</taxon>
        <taxon>Kickxellales</taxon>
        <taxon>Kickxellaceae</taxon>
        <taxon>Coemansia</taxon>
    </lineage>
</organism>
<reference evidence="1" key="1">
    <citation type="submission" date="2022-07" db="EMBL/GenBank/DDBJ databases">
        <title>Phylogenomic reconstructions and comparative analyses of Kickxellomycotina fungi.</title>
        <authorList>
            <person name="Reynolds N.K."/>
            <person name="Stajich J.E."/>
            <person name="Barry K."/>
            <person name="Grigoriev I.V."/>
            <person name="Crous P."/>
            <person name="Smith M.E."/>
        </authorList>
    </citation>
    <scope>NUCLEOTIDE SEQUENCE</scope>
    <source>
        <strain evidence="1">CBS 102833</strain>
    </source>
</reference>
<evidence type="ECO:0000313" key="2">
    <source>
        <dbReference type="Proteomes" id="UP001140096"/>
    </source>
</evidence>
<dbReference type="Proteomes" id="UP001140096">
    <property type="component" value="Unassembled WGS sequence"/>
</dbReference>
<evidence type="ECO:0000313" key="1">
    <source>
        <dbReference type="EMBL" id="KAJ2795239.1"/>
    </source>
</evidence>
<accession>A0ACC1KV88</accession>
<sequence length="282" mass="31006">CLPKIQCAMIDSSEVCRSKIVGRCESLCITADQISEIKWLLKLTSGLRPLLLRSRHMRRPNAEQDLDRIMGRNTRKHNRPQKRVAQHYYNAGVSSTLPGLSSHRNHSDCHACPARGGSDVDDNNLSDDSMDDFIDDDDDKAPVGSVGGDGFATSNRHLVSSAPSVDASAFAAELARHSPNAMYLAAIGCIQQMAQGATSFGAAPHCGADAAPKDMVPTVIALWVWSEFQCWIHSAWPTVKVQYANFQSHNKVKRQLDHLLAKQQAGANVEISIRPLRQWVPK</sequence>